<proteinExistence type="predicted"/>
<dbReference type="Gene3D" id="3.30.479.30">
    <property type="entry name" value="Band 7 domain"/>
    <property type="match status" value="1"/>
</dbReference>
<gene>
    <name evidence="3" type="ORF">AVDCRST_MAG17-1029</name>
</gene>
<name>A0A6J4SEB5_9ACTN</name>
<dbReference type="EMBL" id="CADCVV010000077">
    <property type="protein sequence ID" value="CAA9496614.1"/>
    <property type="molecule type" value="Genomic_DNA"/>
</dbReference>
<sequence length="332" mass="35946">MFPPADWRPKRSGRGPLNLNSRSPGLIVLAGCLVVVVLVLLVGGCASLERTNAGEYAVVRNGGPLDDRGVRQIIQPGSGLTWTGLWSATHKYPAQQRFYTITSNAEGGDLPGANVETPTSDGVQVGIEGTLYFNVKGNQALLREFDNRFGTRRFGQYYPYEGDEGFQDFLNAVVRPVIDNNLRKQIASFECSELVSSCALVQNQGRVDADALQGSQNNQNLERIQQAINAGLVRDIRSTLGGDFLENLRFNLVRVQLPDRVDQAVAEAQAAFAEVTKSQARVASAEADASANRQRQRGYQDCPACAQIDTLKAIPGNVQTFAPGGDFAITGK</sequence>
<evidence type="ECO:0000313" key="3">
    <source>
        <dbReference type="EMBL" id="CAA9496614.1"/>
    </source>
</evidence>
<dbReference type="InterPro" id="IPR036013">
    <property type="entry name" value="Band_7/SPFH_dom_sf"/>
</dbReference>
<reference evidence="3" key="1">
    <citation type="submission" date="2020-02" db="EMBL/GenBank/DDBJ databases">
        <authorList>
            <person name="Meier V. D."/>
        </authorList>
    </citation>
    <scope>NUCLEOTIDE SEQUENCE</scope>
    <source>
        <strain evidence="3">AVDCRST_MAG17</strain>
    </source>
</reference>
<keyword evidence="1" id="KW-0472">Membrane</keyword>
<feature type="domain" description="Band 7" evidence="2">
    <location>
        <begin position="51"/>
        <end position="289"/>
    </location>
</feature>
<evidence type="ECO:0000256" key="1">
    <source>
        <dbReference type="SAM" id="Phobius"/>
    </source>
</evidence>
<organism evidence="3">
    <name type="scientific">uncultured Solirubrobacterales bacterium</name>
    <dbReference type="NCBI Taxonomy" id="768556"/>
    <lineage>
        <taxon>Bacteria</taxon>
        <taxon>Bacillati</taxon>
        <taxon>Actinomycetota</taxon>
        <taxon>Thermoleophilia</taxon>
        <taxon>Solirubrobacterales</taxon>
        <taxon>environmental samples</taxon>
    </lineage>
</organism>
<keyword evidence="1" id="KW-0812">Transmembrane</keyword>
<dbReference type="AlphaFoldDB" id="A0A6J4SEB5"/>
<dbReference type="InterPro" id="IPR001107">
    <property type="entry name" value="Band_7"/>
</dbReference>
<protein>
    <recommendedName>
        <fullName evidence="2">Band 7 domain-containing protein</fullName>
    </recommendedName>
</protein>
<evidence type="ECO:0000259" key="2">
    <source>
        <dbReference type="Pfam" id="PF01145"/>
    </source>
</evidence>
<dbReference type="Pfam" id="PF01145">
    <property type="entry name" value="Band_7"/>
    <property type="match status" value="1"/>
</dbReference>
<keyword evidence="1" id="KW-1133">Transmembrane helix</keyword>
<accession>A0A6J4SEB5</accession>
<feature type="transmembrane region" description="Helical" evidence="1">
    <location>
        <begin position="26"/>
        <end position="46"/>
    </location>
</feature>